<dbReference type="AlphaFoldDB" id="A0A7S0ZG07"/>
<sequence length="407" mass="44723">MIRIGFLGTGFICEFCCDEAQLSSKCVPYAVASRDLKRAQQFVESKKSKSLYSNSEPLIAYGSYEDLLKDESIDVVFIGLPTALCGPVALDAISYKKHVIVDKPFVNAQLVRDLHEAALKNRVAFMDGTHFVHSNRLKRVVDLVQSGHAGTVRVMTSAFTYPFLTVKDLENGSASPINYNIRFNPSLEPHGAIGDLGWYCSKVALCMLAFSKKPSKVFAAATWQNEALPNNEESSKTTELRKFVSKASCIVEFGDDGPSLHFDCDFGAGFRNYVEVAGTEKSLKIEDFVLPFRNSPFIPFRSGEPQSGPPDFNDTYVSVTTALCNAETGQFGANSDLNPEQIPVQAETSQITAMFDEMGRCVNTLKSLNTDAEIPRDVSHWGEEAFMTQVIVDALSESAKTGRPVVL</sequence>
<dbReference type="Pfam" id="PF01408">
    <property type="entry name" value="GFO_IDH_MocA"/>
    <property type="match status" value="1"/>
</dbReference>
<dbReference type="InterPro" id="IPR036291">
    <property type="entry name" value="NAD(P)-bd_dom_sf"/>
</dbReference>
<dbReference type="SUPFAM" id="SSF55347">
    <property type="entry name" value="Glyceraldehyde-3-phosphate dehydrogenase-like, C-terminal domain"/>
    <property type="match status" value="1"/>
</dbReference>
<dbReference type="Gene3D" id="3.40.50.720">
    <property type="entry name" value="NAD(P)-binding Rossmann-like Domain"/>
    <property type="match status" value="1"/>
</dbReference>
<evidence type="ECO:0000256" key="1">
    <source>
        <dbReference type="ARBA" id="ARBA00010928"/>
    </source>
</evidence>
<dbReference type="EMBL" id="HBFP01007060">
    <property type="protein sequence ID" value="CAD8820659.1"/>
    <property type="molecule type" value="Transcribed_RNA"/>
</dbReference>
<protein>
    <recommendedName>
        <fullName evidence="5">Gfo/Idh/MocA-like oxidoreductase N-terminal domain-containing protein</fullName>
    </recommendedName>
</protein>
<dbReference type="PANTHER" id="PTHR46368">
    <property type="match status" value="1"/>
</dbReference>
<feature type="domain" description="GFO/IDH/MocA-like oxidoreductase" evidence="3">
    <location>
        <begin position="139"/>
        <end position="283"/>
    </location>
</feature>
<dbReference type="InterPro" id="IPR000683">
    <property type="entry name" value="Gfo/Idh/MocA-like_OxRdtase_N"/>
</dbReference>
<dbReference type="Pfam" id="PF22725">
    <property type="entry name" value="GFO_IDH_MocA_C3"/>
    <property type="match status" value="1"/>
</dbReference>
<accession>A0A7S0ZG07</accession>
<dbReference type="GO" id="GO:0000166">
    <property type="term" value="F:nucleotide binding"/>
    <property type="evidence" value="ECO:0007669"/>
    <property type="project" value="InterPro"/>
</dbReference>
<evidence type="ECO:0000313" key="4">
    <source>
        <dbReference type="EMBL" id="CAD8820659.1"/>
    </source>
</evidence>
<gene>
    <name evidence="4" type="ORF">TOLI1172_LOCUS5053</name>
</gene>
<proteinExistence type="inferred from homology"/>
<dbReference type="PANTHER" id="PTHR46368:SF4">
    <property type="entry name" value="OS10G0403700 PROTEIN"/>
    <property type="match status" value="1"/>
</dbReference>
<reference evidence="4" key="1">
    <citation type="submission" date="2021-01" db="EMBL/GenBank/DDBJ databases">
        <authorList>
            <person name="Corre E."/>
            <person name="Pelletier E."/>
            <person name="Niang G."/>
            <person name="Scheremetjew M."/>
            <person name="Finn R."/>
            <person name="Kale V."/>
            <person name="Holt S."/>
            <person name="Cochrane G."/>
            <person name="Meng A."/>
            <person name="Brown T."/>
            <person name="Cohen L."/>
        </authorList>
    </citation>
    <scope>NUCLEOTIDE SEQUENCE</scope>
    <source>
        <strain evidence="4">CCMP3278</strain>
    </source>
</reference>
<organism evidence="4">
    <name type="scientific">Timspurckia oligopyrenoides</name>
    <dbReference type="NCBI Taxonomy" id="708627"/>
    <lineage>
        <taxon>Eukaryota</taxon>
        <taxon>Rhodophyta</taxon>
        <taxon>Bangiophyceae</taxon>
        <taxon>Porphyridiales</taxon>
        <taxon>Porphyridiaceae</taxon>
        <taxon>Timspurckia</taxon>
    </lineage>
</organism>
<feature type="domain" description="Gfo/Idh/MocA-like oxidoreductase N-terminal" evidence="2">
    <location>
        <begin position="2"/>
        <end position="126"/>
    </location>
</feature>
<comment type="similarity">
    <text evidence="1">Belongs to the Gfo/Idh/MocA family.</text>
</comment>
<dbReference type="InterPro" id="IPR055170">
    <property type="entry name" value="GFO_IDH_MocA-like_dom"/>
</dbReference>
<dbReference type="SUPFAM" id="SSF51735">
    <property type="entry name" value="NAD(P)-binding Rossmann-fold domains"/>
    <property type="match status" value="1"/>
</dbReference>
<dbReference type="Gene3D" id="3.30.360.10">
    <property type="entry name" value="Dihydrodipicolinate Reductase, domain 2"/>
    <property type="match status" value="1"/>
</dbReference>
<evidence type="ECO:0000259" key="3">
    <source>
        <dbReference type="Pfam" id="PF22725"/>
    </source>
</evidence>
<name>A0A7S0ZG07_9RHOD</name>
<evidence type="ECO:0000259" key="2">
    <source>
        <dbReference type="Pfam" id="PF01408"/>
    </source>
</evidence>
<evidence type="ECO:0008006" key="5">
    <source>
        <dbReference type="Google" id="ProtNLM"/>
    </source>
</evidence>